<dbReference type="AlphaFoldDB" id="A0A7G6X9S0"/>
<dbReference type="Gene3D" id="3.40.50.300">
    <property type="entry name" value="P-loop containing nucleotide triphosphate hydrolases"/>
    <property type="match status" value="1"/>
</dbReference>
<name>A0A7G6X9S0_9ACTN</name>
<dbReference type="InterPro" id="IPR027417">
    <property type="entry name" value="P-loop_NTPase"/>
</dbReference>
<gene>
    <name evidence="1" type="ORF">F1D05_17605</name>
</gene>
<evidence type="ECO:0000313" key="2">
    <source>
        <dbReference type="Proteomes" id="UP000515563"/>
    </source>
</evidence>
<keyword evidence="1" id="KW-0808">Transferase</keyword>
<dbReference type="Pfam" id="PF13671">
    <property type="entry name" value="AAA_33"/>
    <property type="match status" value="1"/>
</dbReference>
<reference evidence="1 2" key="2">
    <citation type="journal article" date="2020" name="Microbiol. Resour. Announc.">
        <title>Antarctic desert soil bacteria exhibit high novel natural product potential, evaluated through long-read genome sequencing and comparative genomics.</title>
        <authorList>
            <person name="Benaud N."/>
            <person name="Edwards R.J."/>
            <person name="Amos T.G."/>
            <person name="D'Agostino P.M."/>
            <person name="Gutierrez-Chavez C."/>
            <person name="Montgomery K."/>
            <person name="Nicetic I."/>
            <person name="Ferrari B.C."/>
        </authorList>
    </citation>
    <scope>NUCLEOTIDE SEQUENCE [LARGE SCALE GENOMIC DNA]</scope>
    <source>
        <strain evidence="1 2">SPB151</strain>
    </source>
</reference>
<evidence type="ECO:0000313" key="1">
    <source>
        <dbReference type="EMBL" id="QNE22985.1"/>
    </source>
</evidence>
<dbReference type="EMBL" id="CP043661">
    <property type="protein sequence ID" value="QNE22985.1"/>
    <property type="molecule type" value="Genomic_DNA"/>
</dbReference>
<keyword evidence="1" id="KW-0418">Kinase</keyword>
<dbReference type="Proteomes" id="UP000515563">
    <property type="component" value="Chromosome"/>
</dbReference>
<proteinExistence type="predicted"/>
<keyword evidence="2" id="KW-1185">Reference proteome</keyword>
<accession>A0A7G6X9S0</accession>
<dbReference type="GO" id="GO:0016301">
    <property type="term" value="F:kinase activity"/>
    <property type="evidence" value="ECO:0007669"/>
    <property type="project" value="UniProtKB-KW"/>
</dbReference>
<dbReference type="SUPFAM" id="SSF52540">
    <property type="entry name" value="P-loop containing nucleoside triphosphate hydrolases"/>
    <property type="match status" value="1"/>
</dbReference>
<organism evidence="1 2">
    <name type="scientific">Kribbella qitaiheensis</name>
    <dbReference type="NCBI Taxonomy" id="1544730"/>
    <lineage>
        <taxon>Bacteria</taxon>
        <taxon>Bacillati</taxon>
        <taxon>Actinomycetota</taxon>
        <taxon>Actinomycetes</taxon>
        <taxon>Propionibacteriales</taxon>
        <taxon>Kribbellaceae</taxon>
        <taxon>Kribbella</taxon>
    </lineage>
</organism>
<dbReference type="KEGG" id="kqi:F1D05_17605"/>
<protein>
    <submittedName>
        <fullName evidence="1">Kinase</fullName>
    </submittedName>
</protein>
<sequence length="163" mass="18022">MVVRGPSGAGKSSVVEGVRAAYGRGVAWIEQDHVRRMMFQEFDEPDGANIAAIGQLAELAMSRGFHTVVEGIMPTIRYGKMLGELVDRHRAFVYFLDVSFDETVRRHATRTKASAFDAAAMREWYRGHDPLGRPGEVIIDETSTLDETVRRILRETGLVAGAG</sequence>
<reference evidence="2" key="1">
    <citation type="submission" date="2019-09" db="EMBL/GenBank/DDBJ databases">
        <title>Antimicrobial potential of Antarctic Bacteria.</title>
        <authorList>
            <person name="Benaud N."/>
            <person name="Edwards R.J."/>
            <person name="Ferrari B.C."/>
        </authorList>
    </citation>
    <scope>NUCLEOTIDE SEQUENCE [LARGE SCALE GENOMIC DNA]</scope>
    <source>
        <strain evidence="2">SPB151</strain>
    </source>
</reference>